<dbReference type="InterPro" id="IPR003607">
    <property type="entry name" value="HD/PDEase_dom"/>
</dbReference>
<evidence type="ECO:0000256" key="1">
    <source>
        <dbReference type="SAM" id="Phobius"/>
    </source>
</evidence>
<dbReference type="PROSITE" id="PS51832">
    <property type="entry name" value="HD_GYP"/>
    <property type="match status" value="1"/>
</dbReference>
<evidence type="ECO:0000259" key="2">
    <source>
        <dbReference type="PROSITE" id="PS51831"/>
    </source>
</evidence>
<organism evidence="4 5">
    <name type="scientific">Eiseniibacteriota bacterium</name>
    <dbReference type="NCBI Taxonomy" id="2212470"/>
    <lineage>
        <taxon>Bacteria</taxon>
        <taxon>Candidatus Eiseniibacteriota</taxon>
    </lineage>
</organism>
<dbReference type="PROSITE" id="PS51831">
    <property type="entry name" value="HD"/>
    <property type="match status" value="1"/>
</dbReference>
<dbReference type="EMBL" id="JABDJR010000695">
    <property type="protein sequence ID" value="NNF08531.1"/>
    <property type="molecule type" value="Genomic_DNA"/>
</dbReference>
<proteinExistence type="predicted"/>
<dbReference type="Gene3D" id="1.10.3210.10">
    <property type="entry name" value="Hypothetical protein af1432"/>
    <property type="match status" value="1"/>
</dbReference>
<feature type="transmembrane region" description="Helical" evidence="1">
    <location>
        <begin position="37"/>
        <end position="56"/>
    </location>
</feature>
<keyword evidence="1" id="KW-1133">Transmembrane helix</keyword>
<keyword evidence="1" id="KW-0812">Transmembrane</keyword>
<dbReference type="Pfam" id="PF13487">
    <property type="entry name" value="HD_5"/>
    <property type="match status" value="1"/>
</dbReference>
<dbReference type="PANTHER" id="PTHR43155">
    <property type="entry name" value="CYCLIC DI-GMP PHOSPHODIESTERASE PA4108-RELATED"/>
    <property type="match status" value="1"/>
</dbReference>
<protein>
    <submittedName>
        <fullName evidence="4">HD-GYP domain-containing protein</fullName>
    </submittedName>
</protein>
<accession>A0A7Y2EB37</accession>
<dbReference type="CDD" id="cd00077">
    <property type="entry name" value="HDc"/>
    <property type="match status" value="1"/>
</dbReference>
<evidence type="ECO:0000313" key="5">
    <source>
        <dbReference type="Proteomes" id="UP000547674"/>
    </source>
</evidence>
<dbReference type="Proteomes" id="UP000547674">
    <property type="component" value="Unassembled WGS sequence"/>
</dbReference>
<dbReference type="InterPro" id="IPR006674">
    <property type="entry name" value="HD_domain"/>
</dbReference>
<evidence type="ECO:0000259" key="3">
    <source>
        <dbReference type="PROSITE" id="PS51832"/>
    </source>
</evidence>
<dbReference type="PANTHER" id="PTHR43155:SF2">
    <property type="entry name" value="CYCLIC DI-GMP PHOSPHODIESTERASE PA4108"/>
    <property type="match status" value="1"/>
</dbReference>
<feature type="domain" description="HD" evidence="2">
    <location>
        <begin position="159"/>
        <end position="281"/>
    </location>
</feature>
<reference evidence="4 5" key="1">
    <citation type="submission" date="2020-03" db="EMBL/GenBank/DDBJ databases">
        <title>Metabolic flexibility allows generalist bacteria to become dominant in a frequently disturbed ecosystem.</title>
        <authorList>
            <person name="Chen Y.-J."/>
            <person name="Leung P.M."/>
            <person name="Bay S.K."/>
            <person name="Hugenholtz P."/>
            <person name="Kessler A.J."/>
            <person name="Shelley G."/>
            <person name="Waite D.W."/>
            <person name="Cook P.L."/>
            <person name="Greening C."/>
        </authorList>
    </citation>
    <scope>NUCLEOTIDE SEQUENCE [LARGE SCALE GENOMIC DNA]</scope>
    <source>
        <strain evidence="4">SS_bin_28</strain>
    </source>
</reference>
<dbReference type="SUPFAM" id="SSF109604">
    <property type="entry name" value="HD-domain/PDEase-like"/>
    <property type="match status" value="1"/>
</dbReference>
<dbReference type="AlphaFoldDB" id="A0A7Y2EB37"/>
<comment type="caution">
    <text evidence="4">The sequence shown here is derived from an EMBL/GenBank/DDBJ whole genome shotgun (WGS) entry which is preliminary data.</text>
</comment>
<dbReference type="InterPro" id="IPR037522">
    <property type="entry name" value="HD_GYP_dom"/>
</dbReference>
<keyword evidence="1" id="KW-0472">Membrane</keyword>
<sequence length="346" mass="38261">MSANDQPAKTYKSILRHQGALGDEFTPAANKASWWSLHPWIATVPVFGLGCLLLMLTGFEFSPLRALILGGMCLAASYLREMVLNRQIKQWATRLADQWGIRSDLAEAEKKLAGRGRSLFTLTQSLERALEHHHVSQRDSFLASVATLMSTLEARDPCTRGHSSKTAHLAVRLGKRMNLDQADLYEIHLGGLLHDIGKIGIPDDILLKPEGLTKDEYEAMKAHPEIGARILAGIDGMDRVADIVKYHHEMYDGRGYPDGLKGEEIPLGARLVSVADTYLSMVEDRPYRKGRSAQKAVKELKRVAGQQLDPDAIRELEGLIEEEAKQGRGLYAELDDTALEATTKAA</sequence>
<gene>
    <name evidence="4" type="ORF">HKN21_17345</name>
</gene>
<dbReference type="SMART" id="SM00471">
    <property type="entry name" value="HDc"/>
    <property type="match status" value="1"/>
</dbReference>
<name>A0A7Y2EB37_UNCEI</name>
<dbReference type="InterPro" id="IPR006675">
    <property type="entry name" value="HDIG_dom"/>
</dbReference>
<evidence type="ECO:0000313" key="4">
    <source>
        <dbReference type="EMBL" id="NNF08531.1"/>
    </source>
</evidence>
<feature type="domain" description="HD-GYP" evidence="3">
    <location>
        <begin position="137"/>
        <end position="332"/>
    </location>
</feature>
<dbReference type="NCBIfam" id="TIGR00277">
    <property type="entry name" value="HDIG"/>
    <property type="match status" value="1"/>
</dbReference>